<dbReference type="Gene3D" id="3.40.50.280">
    <property type="entry name" value="Cobalamin-binding domain"/>
    <property type="match status" value="1"/>
</dbReference>
<proteinExistence type="predicted"/>
<evidence type="ECO:0000313" key="2">
    <source>
        <dbReference type="EMBL" id="OLR94779.1"/>
    </source>
</evidence>
<comment type="caution">
    <text evidence="2">The sequence shown here is derived from an EMBL/GenBank/DDBJ whole genome shotgun (WGS) entry which is preliminary data.</text>
</comment>
<name>A0A1Q9LRY0_9PSEU</name>
<dbReference type="GO" id="GO:0031419">
    <property type="term" value="F:cobalamin binding"/>
    <property type="evidence" value="ECO:0007669"/>
    <property type="project" value="InterPro"/>
</dbReference>
<feature type="domain" description="B12-binding" evidence="1">
    <location>
        <begin position="4"/>
        <end position="138"/>
    </location>
</feature>
<dbReference type="EMBL" id="MKQR01000007">
    <property type="protein sequence ID" value="OLR94779.1"/>
    <property type="molecule type" value="Genomic_DNA"/>
</dbReference>
<sequence length="140" mass="14876">MPRDRGVVLGLVGNDIHVVANRVLAIGMAENGFRPYNLGTNNTVDDFADAVLETGARAVLVASVNGEGEKSCAGFGDRFAELGLGGVLRYVGGNLALGERPTAEVVARFTGYGFHRVFHQPEGFQPVFDALEEDLRARAG</sequence>
<dbReference type="Proteomes" id="UP000186040">
    <property type="component" value="Unassembled WGS sequence"/>
</dbReference>
<organism evidence="2 3">
    <name type="scientific">Actinokineospora bangkokensis</name>
    <dbReference type="NCBI Taxonomy" id="1193682"/>
    <lineage>
        <taxon>Bacteria</taxon>
        <taxon>Bacillati</taxon>
        <taxon>Actinomycetota</taxon>
        <taxon>Actinomycetes</taxon>
        <taxon>Pseudonocardiales</taxon>
        <taxon>Pseudonocardiaceae</taxon>
        <taxon>Actinokineospora</taxon>
    </lineage>
</organism>
<dbReference type="GO" id="GO:0046872">
    <property type="term" value="F:metal ion binding"/>
    <property type="evidence" value="ECO:0007669"/>
    <property type="project" value="InterPro"/>
</dbReference>
<dbReference type="SUPFAM" id="SSF52242">
    <property type="entry name" value="Cobalamin (vitamin B12)-binding domain"/>
    <property type="match status" value="1"/>
</dbReference>
<dbReference type="AlphaFoldDB" id="A0A1Q9LRY0"/>
<evidence type="ECO:0000259" key="1">
    <source>
        <dbReference type="PROSITE" id="PS51332"/>
    </source>
</evidence>
<dbReference type="PROSITE" id="PS51332">
    <property type="entry name" value="B12_BINDING"/>
    <property type="match status" value="1"/>
</dbReference>
<dbReference type="NCBIfam" id="NF002612">
    <property type="entry name" value="PRK02261.1"/>
    <property type="match status" value="1"/>
</dbReference>
<keyword evidence="3" id="KW-1185">Reference proteome</keyword>
<gene>
    <name evidence="2" type="ORF">BJP25_13040</name>
</gene>
<dbReference type="STRING" id="1193682.BJP25_13040"/>
<protein>
    <recommendedName>
        <fullName evidence="1">B12-binding domain-containing protein</fullName>
    </recommendedName>
</protein>
<evidence type="ECO:0000313" key="3">
    <source>
        <dbReference type="Proteomes" id="UP000186040"/>
    </source>
</evidence>
<accession>A0A1Q9LRY0</accession>
<dbReference type="InterPro" id="IPR006158">
    <property type="entry name" value="Cobalamin-bd"/>
</dbReference>
<dbReference type="InterPro" id="IPR036724">
    <property type="entry name" value="Cobalamin-bd_sf"/>
</dbReference>
<reference evidence="2 3" key="1">
    <citation type="submission" date="2016-10" db="EMBL/GenBank/DDBJ databases">
        <title>The Draft Genome Sequence of Actinokineospora bangkokensis 44EHWT reveals the biosynthetic pathway of antifungal compounds Thailandins with unusual extender unit butylmalonyl-CoA.</title>
        <authorList>
            <person name="Greule A."/>
            <person name="Intra B."/>
            <person name="Flemming S."/>
            <person name="Rommel M.G."/>
            <person name="Panbangred W."/>
            <person name="Bechthold A."/>
        </authorList>
    </citation>
    <scope>NUCLEOTIDE SEQUENCE [LARGE SCALE GENOMIC DNA]</scope>
    <source>
        <strain evidence="2 3">44EHW</strain>
    </source>
</reference>